<sequence length="227" mass="25589">MSITSQYIEATRKMQENWFSAVDSMTAQFAEKFERPSAATVPVMVDPRKAVDELFDFYGKALAVQRETAHKILDANLQANDQWTEQAERFYSAWREQAQTLTQTAREQMENFATSAREQAQQLGETVEARVADAQQAGREQAERFTTAATEQTRRATEAAATQTRRATDAAKETSEEATDTATEQVKRNYNLMNTAQLKSELTTRGLETTGSLDELRARLREADDKA</sequence>
<dbReference type="EMBL" id="BSUO01000001">
    <property type="protein sequence ID" value="GMA41207.1"/>
    <property type="molecule type" value="Genomic_DNA"/>
</dbReference>
<dbReference type="Pfam" id="PF02037">
    <property type="entry name" value="SAP"/>
    <property type="match status" value="1"/>
</dbReference>
<feature type="compositionally biased region" description="Basic and acidic residues" evidence="1">
    <location>
        <begin position="166"/>
        <end position="175"/>
    </location>
</feature>
<reference evidence="4" key="1">
    <citation type="journal article" date="2019" name="Int. J. Syst. Evol. Microbiol.">
        <title>The Global Catalogue of Microorganisms (GCM) 10K type strain sequencing project: providing services to taxonomists for standard genome sequencing and annotation.</title>
        <authorList>
            <consortium name="The Broad Institute Genomics Platform"/>
            <consortium name="The Broad Institute Genome Sequencing Center for Infectious Disease"/>
            <person name="Wu L."/>
            <person name="Ma J."/>
        </authorList>
    </citation>
    <scope>NUCLEOTIDE SEQUENCE [LARGE SCALE GENOMIC DNA]</scope>
    <source>
        <strain evidence="4">NBRC 113072</strain>
    </source>
</reference>
<dbReference type="Gene3D" id="1.10.720.30">
    <property type="entry name" value="SAP domain"/>
    <property type="match status" value="1"/>
</dbReference>
<evidence type="ECO:0000256" key="1">
    <source>
        <dbReference type="SAM" id="MobiDB-lite"/>
    </source>
</evidence>
<evidence type="ECO:0000313" key="3">
    <source>
        <dbReference type="EMBL" id="GMA41207.1"/>
    </source>
</evidence>
<comment type="caution">
    <text evidence="3">The sequence shown here is derived from an EMBL/GenBank/DDBJ whole genome shotgun (WGS) entry which is preliminary data.</text>
</comment>
<proteinExistence type="predicted"/>
<dbReference type="Proteomes" id="UP001157126">
    <property type="component" value="Unassembled WGS sequence"/>
</dbReference>
<dbReference type="PROSITE" id="PS50800">
    <property type="entry name" value="SAP"/>
    <property type="match status" value="1"/>
</dbReference>
<keyword evidence="4" id="KW-1185">Reference proteome</keyword>
<dbReference type="SMART" id="SM00513">
    <property type="entry name" value="SAP"/>
    <property type="match status" value="1"/>
</dbReference>
<evidence type="ECO:0000313" key="4">
    <source>
        <dbReference type="Proteomes" id="UP001157126"/>
    </source>
</evidence>
<name>A0ABQ6IVN8_9MICO</name>
<accession>A0ABQ6IVN8</accession>
<feature type="domain" description="SAP" evidence="2">
    <location>
        <begin position="190"/>
        <end position="224"/>
    </location>
</feature>
<gene>
    <name evidence="3" type="ORF">GCM10025883_32520</name>
</gene>
<dbReference type="InterPro" id="IPR003034">
    <property type="entry name" value="SAP_dom"/>
</dbReference>
<dbReference type="RefSeq" id="WP_284304779.1">
    <property type="nucleotide sequence ID" value="NZ_BSUO01000001.1"/>
</dbReference>
<organism evidence="3 4">
    <name type="scientific">Mobilicoccus caccae</name>
    <dbReference type="NCBI Taxonomy" id="1859295"/>
    <lineage>
        <taxon>Bacteria</taxon>
        <taxon>Bacillati</taxon>
        <taxon>Actinomycetota</taxon>
        <taxon>Actinomycetes</taxon>
        <taxon>Micrococcales</taxon>
        <taxon>Dermatophilaceae</taxon>
        <taxon>Mobilicoccus</taxon>
    </lineage>
</organism>
<feature type="region of interest" description="Disordered" evidence="1">
    <location>
        <begin position="144"/>
        <end position="182"/>
    </location>
</feature>
<dbReference type="SUPFAM" id="SSF68906">
    <property type="entry name" value="SAP domain"/>
    <property type="match status" value="1"/>
</dbReference>
<dbReference type="InterPro" id="IPR036361">
    <property type="entry name" value="SAP_dom_sf"/>
</dbReference>
<evidence type="ECO:0000259" key="2">
    <source>
        <dbReference type="PROSITE" id="PS50800"/>
    </source>
</evidence>
<protein>
    <recommendedName>
        <fullName evidence="2">SAP domain-containing protein</fullName>
    </recommendedName>
</protein>